<evidence type="ECO:0000313" key="3">
    <source>
        <dbReference type="Proteomes" id="UP000179920"/>
    </source>
</evidence>
<protein>
    <submittedName>
        <fullName evidence="2">Uncharacterized protein</fullName>
    </submittedName>
</protein>
<feature type="compositionally biased region" description="Low complexity" evidence="1">
    <location>
        <begin position="145"/>
        <end position="155"/>
    </location>
</feature>
<dbReference type="EMBL" id="LT558118">
    <property type="protein sequence ID" value="SAM67687.1"/>
    <property type="molecule type" value="Genomic_DNA"/>
</dbReference>
<dbReference type="OrthoDB" id="2553844at2759"/>
<evidence type="ECO:0000313" key="2">
    <source>
        <dbReference type="EMBL" id="SAM67687.1"/>
    </source>
</evidence>
<evidence type="ECO:0000256" key="1">
    <source>
        <dbReference type="SAM" id="MobiDB-lite"/>
    </source>
</evidence>
<proteinExistence type="predicted"/>
<name>A0A1K0FWP1_9BASI</name>
<feature type="region of interest" description="Disordered" evidence="1">
    <location>
        <begin position="209"/>
        <end position="280"/>
    </location>
</feature>
<reference evidence="3" key="1">
    <citation type="submission" date="2016-04" db="EMBL/GenBank/DDBJ databases">
        <authorList>
            <person name="Guldener U."/>
            <person name="Guldener U."/>
        </authorList>
    </citation>
    <scope>NUCLEOTIDE SEQUENCE [LARGE SCALE GENOMIC DNA]</scope>
    <source>
        <strain evidence="3">UB2112</strain>
    </source>
</reference>
<organism evidence="2 3">
    <name type="scientific">Ustilago bromivora</name>
    <dbReference type="NCBI Taxonomy" id="307758"/>
    <lineage>
        <taxon>Eukaryota</taxon>
        <taxon>Fungi</taxon>
        <taxon>Dikarya</taxon>
        <taxon>Basidiomycota</taxon>
        <taxon>Ustilaginomycotina</taxon>
        <taxon>Ustilaginomycetes</taxon>
        <taxon>Ustilaginales</taxon>
        <taxon>Ustilaginaceae</taxon>
        <taxon>Ustilago</taxon>
    </lineage>
</organism>
<sequence length="280" mass="29560">MIRAPLLTLITPPAHKLTVTMAAQVSPASMQPSELDTLTLDHILSDLDSLSPNASLLRLASATAPSTTQATSFGNSKDLLTSFEADTFTSSSTTSSSAQKRKEYVALSHELLASFQNAQRLNTEQVSAEQVGLLLPSERNRVGPSSASSGKASDSLGRDATGRAKATGTRTDLLHVKVAHLQTQVDAWDAVLDHAVKLADDPTEAYEAVRPPAPAQTNHVDVDASEDPIPGAPNASHPTTKADAGKDIKEPARRSTSTTAVEAEPVDQGFQDDDSWSELA</sequence>
<feature type="compositionally biased region" description="Acidic residues" evidence="1">
    <location>
        <begin position="270"/>
        <end position="280"/>
    </location>
</feature>
<feature type="region of interest" description="Disordered" evidence="1">
    <location>
        <begin position="135"/>
        <end position="165"/>
    </location>
</feature>
<feature type="compositionally biased region" description="Basic and acidic residues" evidence="1">
    <location>
        <begin position="243"/>
        <end position="253"/>
    </location>
</feature>
<accession>A0A1K0FWP1</accession>
<dbReference type="AlphaFoldDB" id="A0A1K0FWP1"/>
<gene>
    <name evidence="2" type="ORF">UBRO_03991</name>
</gene>
<dbReference type="Proteomes" id="UP000179920">
    <property type="component" value="Chromosome II"/>
</dbReference>